<evidence type="ECO:0000313" key="3">
    <source>
        <dbReference type="Proteomes" id="UP001552299"/>
    </source>
</evidence>
<gene>
    <name evidence="2" type="ORF">M5K25_004064</name>
</gene>
<protein>
    <submittedName>
        <fullName evidence="2">Uncharacterized protein</fullName>
    </submittedName>
</protein>
<feature type="region of interest" description="Disordered" evidence="1">
    <location>
        <begin position="130"/>
        <end position="157"/>
    </location>
</feature>
<name>A0ABD0VLJ3_DENTH</name>
<dbReference type="Proteomes" id="UP001552299">
    <property type="component" value="Unassembled WGS sequence"/>
</dbReference>
<evidence type="ECO:0000313" key="2">
    <source>
        <dbReference type="EMBL" id="KAL0925698.1"/>
    </source>
</evidence>
<comment type="caution">
    <text evidence="2">The sequence shown here is derived from an EMBL/GenBank/DDBJ whole genome shotgun (WGS) entry which is preliminary data.</text>
</comment>
<reference evidence="2 3" key="1">
    <citation type="journal article" date="2024" name="Plant Biotechnol. J.">
        <title>Dendrobium thyrsiflorum genome and its molecular insights into genes involved in important horticultural traits.</title>
        <authorList>
            <person name="Chen B."/>
            <person name="Wang J.Y."/>
            <person name="Zheng P.J."/>
            <person name="Li K.L."/>
            <person name="Liang Y.M."/>
            <person name="Chen X.F."/>
            <person name="Zhang C."/>
            <person name="Zhao X."/>
            <person name="He X."/>
            <person name="Zhang G.Q."/>
            <person name="Liu Z.J."/>
            <person name="Xu Q."/>
        </authorList>
    </citation>
    <scope>NUCLEOTIDE SEQUENCE [LARGE SCALE GENOMIC DNA]</scope>
    <source>
        <strain evidence="2">GZMU011</strain>
    </source>
</reference>
<proteinExistence type="predicted"/>
<accession>A0ABD0VLJ3</accession>
<dbReference type="EMBL" id="JANQDX010000004">
    <property type="protein sequence ID" value="KAL0925698.1"/>
    <property type="molecule type" value="Genomic_DNA"/>
</dbReference>
<sequence>MRVGDDRGELCGIHVKRCEREPNSRIIQHVLRTSIIPKAGDRLNMTPLLSTVTYLIMTGTPFDEAQLILDYIYNLTDIKHPQSKRKKNVALGHLISYILEKKYNLINPTPPTELPIFFTKAYFRALFNQDQGSEGEDSGEEGAPTHGPTPGPDQNFY</sequence>
<organism evidence="2 3">
    <name type="scientific">Dendrobium thyrsiflorum</name>
    <name type="common">Pinecone-like raceme dendrobium</name>
    <name type="synonym">Orchid</name>
    <dbReference type="NCBI Taxonomy" id="117978"/>
    <lineage>
        <taxon>Eukaryota</taxon>
        <taxon>Viridiplantae</taxon>
        <taxon>Streptophyta</taxon>
        <taxon>Embryophyta</taxon>
        <taxon>Tracheophyta</taxon>
        <taxon>Spermatophyta</taxon>
        <taxon>Magnoliopsida</taxon>
        <taxon>Liliopsida</taxon>
        <taxon>Asparagales</taxon>
        <taxon>Orchidaceae</taxon>
        <taxon>Epidendroideae</taxon>
        <taxon>Malaxideae</taxon>
        <taxon>Dendrobiinae</taxon>
        <taxon>Dendrobium</taxon>
    </lineage>
</organism>
<evidence type="ECO:0000256" key="1">
    <source>
        <dbReference type="SAM" id="MobiDB-lite"/>
    </source>
</evidence>
<dbReference type="AlphaFoldDB" id="A0ABD0VLJ3"/>
<keyword evidence="3" id="KW-1185">Reference proteome</keyword>